<dbReference type="eggNOG" id="KOG2570">
    <property type="taxonomic scope" value="Eukaryota"/>
</dbReference>
<dbReference type="KEGG" id="cten:18247060"/>
<evidence type="ECO:0000259" key="2">
    <source>
        <dbReference type="Pfam" id="PF02201"/>
    </source>
</evidence>
<accession>G3B153</accession>
<dbReference type="Gene3D" id="1.10.245.10">
    <property type="entry name" value="SWIB/MDM2 domain"/>
    <property type="match status" value="1"/>
</dbReference>
<feature type="region of interest" description="Disordered" evidence="1">
    <location>
        <begin position="1"/>
        <end position="45"/>
    </location>
</feature>
<dbReference type="Pfam" id="PF02201">
    <property type="entry name" value="SWIB"/>
    <property type="match status" value="1"/>
</dbReference>
<evidence type="ECO:0000256" key="1">
    <source>
        <dbReference type="SAM" id="MobiDB-lite"/>
    </source>
</evidence>
<dbReference type="EMBL" id="GL996515">
    <property type="protein sequence ID" value="EGV64882.1"/>
    <property type="molecule type" value="Genomic_DNA"/>
</dbReference>
<sequence length="477" mass="54159">MATHQSIPVPGSYAARNLPHSAPGALGGPVPVQGKPRPNPAAAPAIQYTPNDLSIPAKLYQDTPNLEFYKKLLDAEREIDLISVKKELDFHVIHAKSLQPSSFKKETGTLRVYVYNTCENQPWQKQLAQQRGEPVDPAAEGFWTLKVEGKFLHKEGKEATNKFSSFLSGISVDLIINEDYPHLAENQTHVVEWRDQYPQYQQRQSEFDGFDVKRPGIFNLKCKIAILIKEQTARFKMSPKFSQFIGKEEATQQESIQGIWQYILFKGLITKKEVAQVDAVTSTTPGLNDAAMAIDTAKDLTVVKCDEVLQDLLGVEQFRFSELFQLIQPHFLPRQPIILDYEIDTRRSTTLGDLALDIPVELPTDIAHLQRVTSDEHKKVFAESAQTLVQIADLNSKIALGVSKLKNLDTRRDFYKELNENPVEFIKQWTKTQSETLKSLKSDEGYDEEVVRRAQYFEDHEDVLKEKIDVLLGTTKF</sequence>
<dbReference type="PANTHER" id="PTHR13844">
    <property type="entry name" value="SWI/SNF-RELATED MATRIX-ASSOCIATED ACTIN-DEPENDENT REGULATOR OF CHROMATIN SUBFAMILY D"/>
    <property type="match status" value="1"/>
</dbReference>
<dbReference type="CDD" id="cd10568">
    <property type="entry name" value="SWIB_like"/>
    <property type="match status" value="1"/>
</dbReference>
<dbReference type="OrthoDB" id="10263741at2759"/>
<dbReference type="SUPFAM" id="SSF47592">
    <property type="entry name" value="SWIB/MDM2 domain"/>
    <property type="match status" value="1"/>
</dbReference>
<dbReference type="InterPro" id="IPR036885">
    <property type="entry name" value="SWIB_MDM2_dom_sf"/>
</dbReference>
<name>G3B153_CANTC</name>
<protein>
    <submittedName>
        <fullName evidence="3">Subunit of SWI/SNF transcription activation complex</fullName>
    </submittedName>
</protein>
<dbReference type="InterPro" id="IPR003121">
    <property type="entry name" value="SWIB_MDM2_domain"/>
</dbReference>
<evidence type="ECO:0000313" key="3">
    <source>
        <dbReference type="EMBL" id="EGV64882.1"/>
    </source>
</evidence>
<proteinExistence type="predicted"/>
<dbReference type="AlphaFoldDB" id="G3B153"/>
<evidence type="ECO:0000313" key="4">
    <source>
        <dbReference type="Proteomes" id="UP000000707"/>
    </source>
</evidence>
<dbReference type="GeneID" id="18247060"/>
<feature type="domain" description="DM2" evidence="2">
    <location>
        <begin position="234"/>
        <end position="273"/>
    </location>
</feature>
<organism evidence="4">
    <name type="scientific">Candida tenuis (strain ATCC 10573 / BCRC 21748 / CBS 615 / JCM 9827 / NBRC 10315 / NRRL Y-1498 / VKM Y-70)</name>
    <name type="common">Yeast</name>
    <name type="synonym">Yamadazyma tenuis</name>
    <dbReference type="NCBI Taxonomy" id="590646"/>
    <lineage>
        <taxon>Eukaryota</taxon>
        <taxon>Fungi</taxon>
        <taxon>Dikarya</taxon>
        <taxon>Ascomycota</taxon>
        <taxon>Saccharomycotina</taxon>
        <taxon>Pichiomycetes</taxon>
        <taxon>Debaryomycetaceae</taxon>
        <taxon>Yamadazyma</taxon>
    </lineage>
</organism>
<gene>
    <name evidence="3" type="ORF">CANTEDRAFT_113641</name>
</gene>
<dbReference type="STRING" id="590646.G3B153"/>
<reference evidence="3 4" key="1">
    <citation type="journal article" date="2011" name="Proc. Natl. Acad. Sci. U.S.A.">
        <title>Comparative genomics of xylose-fermenting fungi for enhanced biofuel production.</title>
        <authorList>
            <person name="Wohlbach D.J."/>
            <person name="Kuo A."/>
            <person name="Sato T.K."/>
            <person name="Potts K.M."/>
            <person name="Salamov A.A."/>
            <person name="LaButti K.M."/>
            <person name="Sun H."/>
            <person name="Clum A."/>
            <person name="Pangilinan J.L."/>
            <person name="Lindquist E.A."/>
            <person name="Lucas S."/>
            <person name="Lapidus A."/>
            <person name="Jin M."/>
            <person name="Gunawan C."/>
            <person name="Balan V."/>
            <person name="Dale B.E."/>
            <person name="Jeffries T.W."/>
            <person name="Zinkel R."/>
            <person name="Barry K.W."/>
            <person name="Grigoriev I.V."/>
            <person name="Gasch A.P."/>
        </authorList>
    </citation>
    <scope>NUCLEOTIDE SEQUENCE [LARGE SCALE GENOMIC DNA]</scope>
    <source>
        <strain evidence="4">ATCC 10573 / BCRC 21748 / CBS 615 / JCM 9827 / NBRC 10315 / NRRL Y-1498 / VKM Y-70</strain>
    </source>
</reference>
<keyword evidence="4" id="KW-1185">Reference proteome</keyword>
<dbReference type="HOGENOM" id="CLU_032070_0_0_1"/>
<dbReference type="Proteomes" id="UP000000707">
    <property type="component" value="Unassembled WGS sequence"/>
</dbReference>